<evidence type="ECO:0000256" key="3">
    <source>
        <dbReference type="ARBA" id="ARBA00022452"/>
    </source>
</evidence>
<keyword evidence="7" id="KW-0998">Cell outer membrane</keyword>
<dbReference type="GO" id="GO:0015483">
    <property type="term" value="F:long-chain fatty acid transporting porin activity"/>
    <property type="evidence" value="ECO:0007669"/>
    <property type="project" value="TreeGrafter"/>
</dbReference>
<dbReference type="AlphaFoldDB" id="A0A401JEK3"/>
<evidence type="ECO:0000256" key="4">
    <source>
        <dbReference type="ARBA" id="ARBA00022692"/>
    </source>
</evidence>
<dbReference type="OrthoDB" id="19849at2"/>
<proteinExistence type="inferred from homology"/>
<dbReference type="PANTHER" id="PTHR35093:SF8">
    <property type="entry name" value="OUTER MEMBRANE PROTEIN NMB0088-RELATED"/>
    <property type="match status" value="1"/>
</dbReference>
<dbReference type="InterPro" id="IPR005017">
    <property type="entry name" value="OMPP1/FadL/TodX"/>
</dbReference>
<organism evidence="9 10">
    <name type="scientific">Sulfuriferula multivorans</name>
    <dbReference type="NCBI Taxonomy" id="1559896"/>
    <lineage>
        <taxon>Bacteria</taxon>
        <taxon>Pseudomonadati</taxon>
        <taxon>Pseudomonadota</taxon>
        <taxon>Betaproteobacteria</taxon>
        <taxon>Nitrosomonadales</taxon>
        <taxon>Sulfuricellaceae</taxon>
        <taxon>Sulfuriferula</taxon>
    </lineage>
</organism>
<dbReference type="EMBL" id="BGOW01000015">
    <property type="protein sequence ID" value="GBL46049.1"/>
    <property type="molecule type" value="Genomic_DNA"/>
</dbReference>
<comment type="caution">
    <text evidence="9">The sequence shown here is derived from an EMBL/GenBank/DDBJ whole genome shotgun (WGS) entry which is preliminary data.</text>
</comment>
<evidence type="ECO:0000256" key="7">
    <source>
        <dbReference type="ARBA" id="ARBA00023237"/>
    </source>
</evidence>
<evidence type="ECO:0000313" key="10">
    <source>
        <dbReference type="Proteomes" id="UP000286806"/>
    </source>
</evidence>
<comment type="similarity">
    <text evidence="2">Belongs to the OmpP1/FadL family.</text>
</comment>
<feature type="chain" id="PRO_5019257420" evidence="8">
    <location>
        <begin position="24"/>
        <end position="429"/>
    </location>
</feature>
<keyword evidence="6" id="KW-0472">Membrane</keyword>
<evidence type="ECO:0000313" key="9">
    <source>
        <dbReference type="EMBL" id="GBL46049.1"/>
    </source>
</evidence>
<keyword evidence="3" id="KW-1134">Transmembrane beta strand</keyword>
<dbReference type="Pfam" id="PF03349">
    <property type="entry name" value="Toluene_X"/>
    <property type="match status" value="1"/>
</dbReference>
<sequence>MKLKKLIGLMAVAGFALPGAAMATNGYFSSGYGMKANGMGGAATAMADDAFGGANNPASMVFAGDQLNLGVSLFSPKRSASRINSSFGGPDPGRNFSQDSDSNYFPVPEFGYNKMLNPNMSLGVTVYGNGGMNTDYAGAVIPANYCGAGAPASNALCGQGRLGVDLMQLIVAPTVAFKIAPNHSIGISPLIGYQTFKADGLQAFIPYSSSKGDVTNRGYDHAFGYGLRVGYMGKITPTITIGAAYATKMNMQKFDRYKGLFADQGGFDLPENYNLGIAFQATPELTLALDYQRINYSGVNSIANPGKNLLLGNALGASNGPGFGWQDVDVWKLGAAYQYNKQWTLRAGYNHGDNPIQASDVTFNIIAPGVVKDHATLGVTYLTNSGDELTVSYMHAFENSVSGPSLVMGGTETIKMYQNSIGIAYAWKM</sequence>
<evidence type="ECO:0000256" key="5">
    <source>
        <dbReference type="ARBA" id="ARBA00022729"/>
    </source>
</evidence>
<keyword evidence="5 8" id="KW-0732">Signal</keyword>
<reference evidence="9 10" key="1">
    <citation type="journal article" date="2019" name="Front. Microbiol.">
        <title>Genomes of Neutrophilic Sulfur-Oxidizing Chemolithoautotrophs Representing 9 Proteobacterial Species From 8 Genera.</title>
        <authorList>
            <person name="Watanabe T."/>
            <person name="Kojima H."/>
            <person name="Umezawa K."/>
            <person name="Hori C."/>
            <person name="Takasuka T.E."/>
            <person name="Kato Y."/>
            <person name="Fukui M."/>
        </authorList>
    </citation>
    <scope>NUCLEOTIDE SEQUENCE [LARGE SCALE GENOMIC DNA]</scope>
    <source>
        <strain evidence="9 10">TTN</strain>
    </source>
</reference>
<dbReference type="Gene3D" id="2.40.160.60">
    <property type="entry name" value="Outer membrane protein transport protein (OMPP1/FadL/TodX)"/>
    <property type="match status" value="1"/>
</dbReference>
<evidence type="ECO:0000256" key="8">
    <source>
        <dbReference type="SAM" id="SignalP"/>
    </source>
</evidence>
<evidence type="ECO:0000256" key="2">
    <source>
        <dbReference type="ARBA" id="ARBA00008163"/>
    </source>
</evidence>
<name>A0A401JEK3_9PROT</name>
<feature type="signal peptide" evidence="8">
    <location>
        <begin position="1"/>
        <end position="23"/>
    </location>
</feature>
<evidence type="ECO:0000256" key="6">
    <source>
        <dbReference type="ARBA" id="ARBA00023136"/>
    </source>
</evidence>
<gene>
    <name evidence="9" type="ORF">SFMTTN_1861</name>
</gene>
<accession>A0A401JEK3</accession>
<comment type="subcellular location">
    <subcellularLocation>
        <location evidence="1">Cell outer membrane</location>
        <topology evidence="1">Multi-pass membrane protein</topology>
    </subcellularLocation>
</comment>
<dbReference type="Proteomes" id="UP000286806">
    <property type="component" value="Unassembled WGS sequence"/>
</dbReference>
<dbReference type="RefSeq" id="WP_124704843.1">
    <property type="nucleotide sequence ID" value="NZ_BGOW01000015.1"/>
</dbReference>
<keyword evidence="10" id="KW-1185">Reference proteome</keyword>
<protein>
    <submittedName>
        <fullName evidence="9">Putative facilitator of salicylate uptake</fullName>
    </submittedName>
</protein>
<dbReference type="SUPFAM" id="SSF56935">
    <property type="entry name" value="Porins"/>
    <property type="match status" value="1"/>
</dbReference>
<dbReference type="PANTHER" id="PTHR35093">
    <property type="entry name" value="OUTER MEMBRANE PROTEIN NMB0088-RELATED"/>
    <property type="match status" value="1"/>
</dbReference>
<evidence type="ECO:0000256" key="1">
    <source>
        <dbReference type="ARBA" id="ARBA00004571"/>
    </source>
</evidence>
<dbReference type="GO" id="GO:0009279">
    <property type="term" value="C:cell outer membrane"/>
    <property type="evidence" value="ECO:0007669"/>
    <property type="project" value="UniProtKB-SubCell"/>
</dbReference>
<keyword evidence="4" id="KW-0812">Transmembrane</keyword>